<comment type="caution">
    <text evidence="2">The sequence shown here is derived from an EMBL/GenBank/DDBJ whole genome shotgun (WGS) entry which is preliminary data.</text>
</comment>
<proteinExistence type="predicted"/>
<dbReference type="EMBL" id="QEAM01000533">
    <property type="protein sequence ID" value="TPX39001.1"/>
    <property type="molecule type" value="Genomic_DNA"/>
</dbReference>
<accession>A0A507CHK1</accession>
<reference evidence="2 3" key="1">
    <citation type="journal article" date="2019" name="Sci. Rep.">
        <title>Comparative genomics of chytrid fungi reveal insights into the obligate biotrophic and pathogenic lifestyle of Synchytrium endobioticum.</title>
        <authorList>
            <person name="van de Vossenberg B.T.L.H."/>
            <person name="Warris S."/>
            <person name="Nguyen H.D.T."/>
            <person name="van Gent-Pelzer M.P.E."/>
            <person name="Joly D.L."/>
            <person name="van de Geest H.C."/>
            <person name="Bonants P.J.M."/>
            <person name="Smith D.S."/>
            <person name="Levesque C.A."/>
            <person name="van der Lee T.A.J."/>
        </authorList>
    </citation>
    <scope>NUCLEOTIDE SEQUENCE [LARGE SCALE GENOMIC DNA]</scope>
    <source>
        <strain evidence="2 3">LEV6574</strain>
    </source>
</reference>
<evidence type="ECO:0000313" key="2">
    <source>
        <dbReference type="EMBL" id="TPX39001.1"/>
    </source>
</evidence>
<feature type="compositionally biased region" description="Polar residues" evidence="1">
    <location>
        <begin position="53"/>
        <end position="63"/>
    </location>
</feature>
<evidence type="ECO:0000313" key="3">
    <source>
        <dbReference type="Proteomes" id="UP000320475"/>
    </source>
</evidence>
<dbReference type="Proteomes" id="UP000320475">
    <property type="component" value="Unassembled WGS sequence"/>
</dbReference>
<evidence type="ECO:0000256" key="1">
    <source>
        <dbReference type="SAM" id="MobiDB-lite"/>
    </source>
</evidence>
<protein>
    <submittedName>
        <fullName evidence="2">Uncharacterized protein</fullName>
    </submittedName>
</protein>
<name>A0A507CHK1_9FUNG</name>
<sequence length="79" mass="8744">MFFVDKTLTGLSRMTLNSQHEDLRDKKSLGLTVREPVEDQQEMTDSVRGMRTASGNTSPNRAAISHTTANTGVRHVTVI</sequence>
<gene>
    <name evidence="2" type="ORF">SeLEV6574_g07467</name>
</gene>
<dbReference type="AlphaFoldDB" id="A0A507CHK1"/>
<organism evidence="2 3">
    <name type="scientific">Synchytrium endobioticum</name>
    <dbReference type="NCBI Taxonomy" id="286115"/>
    <lineage>
        <taxon>Eukaryota</taxon>
        <taxon>Fungi</taxon>
        <taxon>Fungi incertae sedis</taxon>
        <taxon>Chytridiomycota</taxon>
        <taxon>Chytridiomycota incertae sedis</taxon>
        <taxon>Chytridiomycetes</taxon>
        <taxon>Synchytriales</taxon>
        <taxon>Synchytriaceae</taxon>
        <taxon>Synchytrium</taxon>
    </lineage>
</organism>
<feature type="region of interest" description="Disordered" evidence="1">
    <location>
        <begin position="38"/>
        <end position="63"/>
    </location>
</feature>